<name>A0A9N9R689_9NEOP</name>
<feature type="coiled-coil region" evidence="1">
    <location>
        <begin position="95"/>
        <end position="143"/>
    </location>
</feature>
<sequence length="320" mass="37237">MPLKRTPPPSATTVEAGTKCAIIDSQSTSALTSREEECTDDSLRIQHYDSAPDLHSMMENISERKKRKFESSNSDITDVIKQMFTTFTQDQAVRFKQLQKTIDSLKDQNRELKRSVEHMSDQYDEFLNKITKLEAERREDKKMIYHLQEKIEYLERKTKSTMLEIRNIPKISGENKKYLSNLISTIGKTINVEIDQNLIKDIYRGKSKDSSNLIIAEFTTVIVRDNILQNVKKFNKTKIHGDKLNTGHLNLKFPAQPIYISEALTSKTQKLFYQARLTQKQLKYDFCWTSHGVVYLRKHENSPHIKIISETDIENLKKSQ</sequence>
<dbReference type="AlphaFoldDB" id="A0A9N9R689"/>
<dbReference type="EMBL" id="OU893352">
    <property type="protein sequence ID" value="CAG9790234.1"/>
    <property type="molecule type" value="Genomic_DNA"/>
</dbReference>
<dbReference type="Proteomes" id="UP001153714">
    <property type="component" value="Chromosome 21"/>
</dbReference>
<proteinExistence type="predicted"/>
<protein>
    <recommendedName>
        <fullName evidence="2">FP protein C-terminal domain-containing protein</fullName>
    </recommendedName>
</protein>
<evidence type="ECO:0000313" key="3">
    <source>
        <dbReference type="EMBL" id="CAG9790234.1"/>
    </source>
</evidence>
<gene>
    <name evidence="3" type="ORF">DIATSA_LOCUS7903</name>
</gene>
<keyword evidence="1" id="KW-0175">Coiled coil</keyword>
<evidence type="ECO:0000256" key="1">
    <source>
        <dbReference type="SAM" id="Coils"/>
    </source>
</evidence>
<organism evidence="3 4">
    <name type="scientific">Diatraea saccharalis</name>
    <name type="common">sugarcane borer</name>
    <dbReference type="NCBI Taxonomy" id="40085"/>
    <lineage>
        <taxon>Eukaryota</taxon>
        <taxon>Metazoa</taxon>
        <taxon>Ecdysozoa</taxon>
        <taxon>Arthropoda</taxon>
        <taxon>Hexapoda</taxon>
        <taxon>Insecta</taxon>
        <taxon>Pterygota</taxon>
        <taxon>Neoptera</taxon>
        <taxon>Endopterygota</taxon>
        <taxon>Lepidoptera</taxon>
        <taxon>Glossata</taxon>
        <taxon>Ditrysia</taxon>
        <taxon>Pyraloidea</taxon>
        <taxon>Crambidae</taxon>
        <taxon>Crambinae</taxon>
        <taxon>Diatraea</taxon>
    </lineage>
</organism>
<dbReference type="Pfam" id="PF25298">
    <property type="entry name" value="Baculo_FP_2nd"/>
    <property type="match status" value="1"/>
</dbReference>
<keyword evidence="4" id="KW-1185">Reference proteome</keyword>
<dbReference type="InterPro" id="IPR057251">
    <property type="entry name" value="FP_C"/>
</dbReference>
<accession>A0A9N9R689</accession>
<reference evidence="3" key="1">
    <citation type="submission" date="2021-12" db="EMBL/GenBank/DDBJ databases">
        <authorList>
            <person name="King R."/>
        </authorList>
    </citation>
    <scope>NUCLEOTIDE SEQUENCE</scope>
</reference>
<evidence type="ECO:0000313" key="4">
    <source>
        <dbReference type="Proteomes" id="UP001153714"/>
    </source>
</evidence>
<feature type="domain" description="FP protein C-terminal" evidence="2">
    <location>
        <begin position="265"/>
        <end position="317"/>
    </location>
</feature>
<reference evidence="3" key="2">
    <citation type="submission" date="2022-10" db="EMBL/GenBank/DDBJ databases">
        <authorList>
            <consortium name="ENA_rothamsted_submissions"/>
            <consortium name="culmorum"/>
            <person name="King R."/>
        </authorList>
    </citation>
    <scope>NUCLEOTIDE SEQUENCE</scope>
</reference>
<evidence type="ECO:0000259" key="2">
    <source>
        <dbReference type="Pfam" id="PF25298"/>
    </source>
</evidence>
<dbReference type="OrthoDB" id="7477547at2759"/>